<keyword evidence="2" id="KW-1185">Reference proteome</keyword>
<dbReference type="EMBL" id="SRLO01001737">
    <property type="protein sequence ID" value="TNN35628.1"/>
    <property type="molecule type" value="Genomic_DNA"/>
</dbReference>
<comment type="caution">
    <text evidence="1">The sequence shown here is derived from an EMBL/GenBank/DDBJ whole genome shotgun (WGS) entry which is preliminary data.</text>
</comment>
<reference evidence="1 2" key="1">
    <citation type="submission" date="2019-03" db="EMBL/GenBank/DDBJ databases">
        <title>First draft genome of Liparis tanakae, snailfish: a comprehensive survey of snailfish specific genes.</title>
        <authorList>
            <person name="Kim W."/>
            <person name="Song I."/>
            <person name="Jeong J.-H."/>
            <person name="Kim D."/>
            <person name="Kim S."/>
            <person name="Ryu S."/>
            <person name="Song J.Y."/>
            <person name="Lee S.K."/>
        </authorList>
    </citation>
    <scope>NUCLEOTIDE SEQUENCE [LARGE SCALE GENOMIC DNA]</scope>
    <source>
        <tissue evidence="1">Muscle</tissue>
    </source>
</reference>
<evidence type="ECO:0000313" key="2">
    <source>
        <dbReference type="Proteomes" id="UP000314294"/>
    </source>
</evidence>
<name>A0A4Z2F3J8_9TELE</name>
<gene>
    <name evidence="1" type="ORF">EYF80_054209</name>
</gene>
<proteinExistence type="predicted"/>
<sequence length="173" mass="19776">MKYFIFKSFTSSLDFTISPVDGGCTRGLEPQQEVQSVVLVASPLRQRRGVERSEGRNDLSADVYKDAAERRSLKSSRRARARPARSLVRRAEQFEKFLVDPPPTRFKMVAMVTKRTRNGRNIQKRKPCRAHGVNAQTTSAWSELKAMKRRDRRIIGVLLTLREKNTLVGSSLR</sequence>
<accession>A0A4Z2F3J8</accession>
<dbReference type="Proteomes" id="UP000314294">
    <property type="component" value="Unassembled WGS sequence"/>
</dbReference>
<dbReference type="AlphaFoldDB" id="A0A4Z2F3J8"/>
<protein>
    <submittedName>
        <fullName evidence="1">Uncharacterized protein</fullName>
    </submittedName>
</protein>
<evidence type="ECO:0000313" key="1">
    <source>
        <dbReference type="EMBL" id="TNN35628.1"/>
    </source>
</evidence>
<organism evidence="1 2">
    <name type="scientific">Liparis tanakae</name>
    <name type="common">Tanaka's snailfish</name>
    <dbReference type="NCBI Taxonomy" id="230148"/>
    <lineage>
        <taxon>Eukaryota</taxon>
        <taxon>Metazoa</taxon>
        <taxon>Chordata</taxon>
        <taxon>Craniata</taxon>
        <taxon>Vertebrata</taxon>
        <taxon>Euteleostomi</taxon>
        <taxon>Actinopterygii</taxon>
        <taxon>Neopterygii</taxon>
        <taxon>Teleostei</taxon>
        <taxon>Neoteleostei</taxon>
        <taxon>Acanthomorphata</taxon>
        <taxon>Eupercaria</taxon>
        <taxon>Perciformes</taxon>
        <taxon>Cottioidei</taxon>
        <taxon>Cottales</taxon>
        <taxon>Liparidae</taxon>
        <taxon>Liparis</taxon>
    </lineage>
</organism>